<dbReference type="EMBL" id="JBFQXQ010000002">
    <property type="protein sequence ID" value="MEX3173668.1"/>
    <property type="molecule type" value="Genomic_DNA"/>
</dbReference>
<evidence type="ECO:0000313" key="4">
    <source>
        <dbReference type="Proteomes" id="UP000255529"/>
    </source>
</evidence>
<evidence type="ECO:0000313" key="5">
    <source>
        <dbReference type="Proteomes" id="UP001558101"/>
    </source>
</evidence>
<evidence type="ECO:0000313" key="3">
    <source>
        <dbReference type="EMBL" id="SUI54856.1"/>
    </source>
</evidence>
<keyword evidence="5" id="KW-1185">Reference proteome</keyword>
<dbReference type="Proteomes" id="UP000255529">
    <property type="component" value="Unassembled WGS sequence"/>
</dbReference>
<proteinExistence type="predicted"/>
<evidence type="ECO:0000313" key="2">
    <source>
        <dbReference type="EMBL" id="MEX3173668.1"/>
    </source>
</evidence>
<keyword evidence="1" id="KW-0732">Signal</keyword>
<dbReference type="Proteomes" id="UP001558101">
    <property type="component" value="Unassembled WGS sequence"/>
</dbReference>
<accession>A0A379Z3L8</accession>
<dbReference type="EMBL" id="UGYN01000002">
    <property type="protein sequence ID" value="SUI54856.1"/>
    <property type="molecule type" value="Genomic_DNA"/>
</dbReference>
<dbReference type="RefSeq" id="WP_129939586.1">
    <property type="nucleotide sequence ID" value="NZ_CAMIRF010000007.1"/>
</dbReference>
<dbReference type="AlphaFoldDB" id="A0A379Z3L8"/>
<sequence>MVMFFALNFAFIIAIFCHSSPQPFTNPSLAVFLWLLTLLNVEKCKNKRKNGALGRQAELSSLECAQFAKN</sequence>
<feature type="signal peptide" evidence="1">
    <location>
        <begin position="1"/>
        <end position="19"/>
    </location>
</feature>
<name>A0A379Z3L8_9GAMM</name>
<reference evidence="2 5" key="2">
    <citation type="submission" date="2024-07" db="EMBL/GenBank/DDBJ databases">
        <title>Genomes of novel Serratia strains from suburban soil.</title>
        <authorList>
            <person name="Markert E.X."/>
            <person name="Severe K."/>
            <person name="Severe L."/>
            <person name="Twing K.I."/>
            <person name="Ward L.M."/>
        </authorList>
    </citation>
    <scope>NUCLEOTIDE SEQUENCE [LARGE SCALE GENOMIC DNA]</scope>
    <source>
        <strain evidence="2 5">3C-UT</strain>
    </source>
</reference>
<evidence type="ECO:0008006" key="6">
    <source>
        <dbReference type="Google" id="ProtNLM"/>
    </source>
</evidence>
<evidence type="ECO:0000256" key="1">
    <source>
        <dbReference type="SAM" id="SignalP"/>
    </source>
</evidence>
<feature type="chain" id="PRO_5016920700" description="Secreted protein" evidence="1">
    <location>
        <begin position="20"/>
        <end position="70"/>
    </location>
</feature>
<gene>
    <name evidence="2" type="ORF">AB4M04_16460</name>
    <name evidence="3" type="ORF">NCTC11544_01628</name>
</gene>
<protein>
    <recommendedName>
        <fullName evidence="6">Secreted protein</fullName>
    </recommendedName>
</protein>
<reference evidence="3 4" key="1">
    <citation type="submission" date="2018-06" db="EMBL/GenBank/DDBJ databases">
        <authorList>
            <consortium name="Pathogen Informatics"/>
            <person name="Doyle S."/>
        </authorList>
    </citation>
    <scope>NUCLEOTIDE SEQUENCE [LARGE SCALE GENOMIC DNA]</scope>
    <source>
        <strain evidence="3 4">NCTC11544</strain>
    </source>
</reference>
<organism evidence="3 4">
    <name type="scientific">Serratia quinivorans</name>
    <dbReference type="NCBI Taxonomy" id="137545"/>
    <lineage>
        <taxon>Bacteria</taxon>
        <taxon>Pseudomonadati</taxon>
        <taxon>Pseudomonadota</taxon>
        <taxon>Gammaproteobacteria</taxon>
        <taxon>Enterobacterales</taxon>
        <taxon>Yersiniaceae</taxon>
        <taxon>Serratia</taxon>
    </lineage>
</organism>